<dbReference type="RefSeq" id="WP_284726271.1">
    <property type="nucleotide sequence ID" value="NZ_JASCSA010000002.1"/>
</dbReference>
<evidence type="ECO:0000256" key="1">
    <source>
        <dbReference type="SAM" id="MobiDB-lite"/>
    </source>
</evidence>
<accession>A0ABT6UMB2</accession>
<sequence length="922" mass="97865">MRAVLALVRRDLHQALTQGASWSLLVVMAVLAPLGAFEVGDLLARDRADLGSLWQVLPWLLVLWTPLLALRGWPEERANGLLEWLSGLGLGSWRLASARLISASVLGWLGLAMTAPLVVLIHWLGTPDLGLMLSGYLGMALLVMALASLGQALAVRAPSALSAWLGALVLGLALMLPGTPAVTSQLAQHLAPHWVQLLDLISLPAHLTPFSEGRPTWLDASYFLLLTLAGLVLQARGLSQERHARKQAPQWLVTAALAAAVTALLLAGVRLPPLLTAGGHNPLTRAHDLTATRQHSLSPASRAVLDDLEAPVTLTFAYSERFAADLPQLRELATRIETRLAAFAREPQIRLKRVDPAPDSADFADLEAQGLTALSLPGGEEMLFGLVVDGPYAERRAIPLLKAADIGGLEAQVTRQIQEVSRTESPRLGVVSRLPVMGQPSLEQGRALGSWGLMEHLNARLRIDWLSAGDDAARPIADQDALLVIAPRLLPVKTLEAITAYLERGGRVLMLVDPLPEMLDQPAPASEALTTLLARAGLESRAGEVVADAQLALPIGLLDGTRALSPTLLGLSAAQLSDAALNLNVEQLVMSSAGWLAPLSDAADASSKGSGAQGAPLQWLIRGSDEARLIPAARVHASRMDPRPLSGLAGETPPAGGLAVLAQWPAAGAKGGQLLVVSDVDMASDRLWRRTAADGSEQALNANARWLENAVDLLAGSPELVALRARAHQVRELTRLHQLADHQAAEETRLRNDWQTRLSALGATPVSGKAEAAQQSDALAAMQHDFEDALSRQQREANAERDALRRELRLWTLLALPVALSLLGELICWRRYRASRRAGYQSTGRLSGHGQPSGKRNAERDVQRKEQRNGQHSARSASDAATSASTGSGKSAAGNAAAGNAASGKAASSKTRPSDTTQSGGD</sequence>
<dbReference type="Proteomes" id="UP001229025">
    <property type="component" value="Unassembled WGS sequence"/>
</dbReference>
<feature type="transmembrane region" description="Helical" evidence="2">
    <location>
        <begin position="220"/>
        <end position="239"/>
    </location>
</feature>
<dbReference type="Pfam" id="PF23357">
    <property type="entry name" value="DUF7088"/>
    <property type="match status" value="1"/>
</dbReference>
<feature type="transmembrane region" description="Helical" evidence="2">
    <location>
        <begin position="100"/>
        <end position="123"/>
    </location>
</feature>
<keyword evidence="2" id="KW-0472">Membrane</keyword>
<keyword evidence="2" id="KW-1133">Transmembrane helix</keyword>
<keyword evidence="6" id="KW-1185">Reference proteome</keyword>
<feature type="transmembrane region" description="Helical" evidence="2">
    <location>
        <begin position="129"/>
        <end position="149"/>
    </location>
</feature>
<feature type="compositionally biased region" description="Low complexity" evidence="1">
    <location>
        <begin position="873"/>
        <end position="909"/>
    </location>
</feature>
<proteinExistence type="predicted"/>
<evidence type="ECO:0000259" key="4">
    <source>
        <dbReference type="Pfam" id="PF23357"/>
    </source>
</evidence>
<dbReference type="InterPro" id="IPR055396">
    <property type="entry name" value="DUF7088"/>
</dbReference>
<feature type="region of interest" description="Disordered" evidence="1">
    <location>
        <begin position="839"/>
        <end position="922"/>
    </location>
</feature>
<dbReference type="InterPro" id="IPR019196">
    <property type="entry name" value="ABC_transp_unknown"/>
</dbReference>
<keyword evidence="2" id="KW-0812">Transmembrane</keyword>
<feature type="transmembrane region" description="Helical" evidence="2">
    <location>
        <begin position="810"/>
        <end position="829"/>
    </location>
</feature>
<evidence type="ECO:0000256" key="2">
    <source>
        <dbReference type="SAM" id="Phobius"/>
    </source>
</evidence>
<organism evidence="5 6">
    <name type="scientific">Cobetia amphilecti</name>
    <dbReference type="NCBI Taxonomy" id="1055104"/>
    <lineage>
        <taxon>Bacteria</taxon>
        <taxon>Pseudomonadati</taxon>
        <taxon>Pseudomonadota</taxon>
        <taxon>Gammaproteobacteria</taxon>
        <taxon>Oceanospirillales</taxon>
        <taxon>Halomonadaceae</taxon>
        <taxon>Cobetia</taxon>
    </lineage>
</organism>
<feature type="transmembrane region" description="Helical" evidence="2">
    <location>
        <begin position="251"/>
        <end position="271"/>
    </location>
</feature>
<dbReference type="EMBL" id="JASCSA010000002">
    <property type="protein sequence ID" value="MDI5883228.1"/>
    <property type="molecule type" value="Genomic_DNA"/>
</dbReference>
<name>A0ABT6UMB2_9GAMM</name>
<evidence type="ECO:0000313" key="5">
    <source>
        <dbReference type="EMBL" id="MDI5883228.1"/>
    </source>
</evidence>
<protein>
    <submittedName>
        <fullName evidence="5">GldG family protein</fullName>
    </submittedName>
</protein>
<dbReference type="Pfam" id="PF09822">
    <property type="entry name" value="ABC_transp_aux"/>
    <property type="match status" value="1"/>
</dbReference>
<feature type="transmembrane region" description="Helical" evidence="2">
    <location>
        <begin position="52"/>
        <end position="70"/>
    </location>
</feature>
<feature type="compositionally biased region" description="Basic and acidic residues" evidence="1">
    <location>
        <begin position="856"/>
        <end position="869"/>
    </location>
</feature>
<feature type="domain" description="ABC-type uncharacterised transport system" evidence="3">
    <location>
        <begin position="441"/>
        <end position="693"/>
    </location>
</feature>
<gene>
    <name evidence="5" type="ORF">QLT01_02525</name>
</gene>
<evidence type="ECO:0000259" key="3">
    <source>
        <dbReference type="Pfam" id="PF09822"/>
    </source>
</evidence>
<feature type="domain" description="DUF7088" evidence="4">
    <location>
        <begin position="293"/>
        <end position="380"/>
    </location>
</feature>
<feature type="transmembrane region" description="Helical" evidence="2">
    <location>
        <begin position="21"/>
        <end position="40"/>
    </location>
</feature>
<feature type="transmembrane region" description="Helical" evidence="2">
    <location>
        <begin position="161"/>
        <end position="182"/>
    </location>
</feature>
<feature type="compositionally biased region" description="Polar residues" evidence="1">
    <location>
        <begin position="910"/>
        <end position="922"/>
    </location>
</feature>
<evidence type="ECO:0000313" key="6">
    <source>
        <dbReference type="Proteomes" id="UP001229025"/>
    </source>
</evidence>
<comment type="caution">
    <text evidence="5">The sequence shown here is derived from an EMBL/GenBank/DDBJ whole genome shotgun (WGS) entry which is preliminary data.</text>
</comment>
<reference evidence="6" key="1">
    <citation type="submission" date="2023-07" db="EMBL/GenBank/DDBJ databases">
        <title>Genome-based characterization of strain KMM 296 and proposal for reclassification of Cobetia litoralis and Cobetia pacifica, and emended description of the species Cobetia amphilecti and Cobetia marina.</title>
        <authorList>
            <person name="Balabanova L."/>
            <person name="Nedashkovskaya O."/>
        </authorList>
    </citation>
    <scope>NUCLEOTIDE SEQUENCE [LARGE SCALE GENOMIC DNA]</scope>
    <source>
        <strain evidence="6">NRIC 0815</strain>
    </source>
</reference>